<feature type="region of interest" description="Disordered" evidence="9">
    <location>
        <begin position="479"/>
        <end position="531"/>
    </location>
</feature>
<dbReference type="InterPro" id="IPR011545">
    <property type="entry name" value="DEAD/DEAH_box_helicase_dom"/>
</dbReference>
<comment type="function">
    <text evidence="8">RNA helicase.</text>
</comment>
<evidence type="ECO:0000259" key="10">
    <source>
        <dbReference type="PROSITE" id="PS51192"/>
    </source>
</evidence>
<dbReference type="EC" id="3.6.4.13" evidence="8"/>
<evidence type="ECO:0000313" key="13">
    <source>
        <dbReference type="EMBL" id="KAK9832102.1"/>
    </source>
</evidence>
<dbReference type="CDD" id="cd17941">
    <property type="entry name" value="DEADc_DDX10"/>
    <property type="match status" value="1"/>
</dbReference>
<dbReference type="EMBL" id="JALJOU010000042">
    <property type="protein sequence ID" value="KAK9832102.1"/>
    <property type="molecule type" value="Genomic_DNA"/>
</dbReference>
<evidence type="ECO:0000256" key="4">
    <source>
        <dbReference type="ARBA" id="ARBA00022840"/>
    </source>
</evidence>
<dbReference type="PANTHER" id="PTHR24031">
    <property type="entry name" value="RNA HELICASE"/>
    <property type="match status" value="1"/>
</dbReference>
<dbReference type="Gene3D" id="3.40.50.300">
    <property type="entry name" value="P-loop containing nucleotide triphosphate hydrolases"/>
    <property type="match status" value="2"/>
</dbReference>
<dbReference type="GO" id="GO:0016787">
    <property type="term" value="F:hydrolase activity"/>
    <property type="evidence" value="ECO:0007669"/>
    <property type="project" value="UniProtKB-KW"/>
</dbReference>
<dbReference type="InterPro" id="IPR025313">
    <property type="entry name" value="SPB4-like_CTE"/>
</dbReference>
<evidence type="ECO:0000256" key="3">
    <source>
        <dbReference type="ARBA" id="ARBA00022806"/>
    </source>
</evidence>
<evidence type="ECO:0000259" key="12">
    <source>
        <dbReference type="PROSITE" id="PS51195"/>
    </source>
</evidence>
<dbReference type="PROSITE" id="PS51195">
    <property type="entry name" value="Q_MOTIF"/>
    <property type="match status" value="1"/>
</dbReference>
<feature type="domain" description="Helicase ATP-binding" evidence="10">
    <location>
        <begin position="64"/>
        <end position="238"/>
    </location>
</feature>
<dbReference type="InterPro" id="IPR001650">
    <property type="entry name" value="Helicase_C-like"/>
</dbReference>
<proteinExistence type="inferred from homology"/>
<keyword evidence="2 7" id="KW-0378">Hydrolase</keyword>
<name>A0AAW1RE10_9CHLO</name>
<protein>
    <recommendedName>
        <fullName evidence="8">ATP-dependent RNA helicase</fullName>
        <ecNumber evidence="8">3.6.4.13</ecNumber>
    </recommendedName>
</protein>
<dbReference type="Pfam" id="PF00271">
    <property type="entry name" value="Helicase_C"/>
    <property type="match status" value="1"/>
</dbReference>
<dbReference type="Pfam" id="PF00270">
    <property type="entry name" value="DEAD"/>
    <property type="match status" value="1"/>
</dbReference>
<dbReference type="PROSITE" id="PS51194">
    <property type="entry name" value="HELICASE_CTER"/>
    <property type="match status" value="1"/>
</dbReference>
<dbReference type="SUPFAM" id="SSF52540">
    <property type="entry name" value="P-loop containing nucleoside triphosphate hydrolases"/>
    <property type="match status" value="1"/>
</dbReference>
<dbReference type="PROSITE" id="PS00039">
    <property type="entry name" value="DEAD_ATP_HELICASE"/>
    <property type="match status" value="1"/>
</dbReference>
<dbReference type="InterPro" id="IPR027417">
    <property type="entry name" value="P-loop_NTPase"/>
</dbReference>
<dbReference type="SMART" id="SM01178">
    <property type="entry name" value="DUF4217"/>
    <property type="match status" value="1"/>
</dbReference>
<dbReference type="GO" id="GO:0003723">
    <property type="term" value="F:RNA binding"/>
    <property type="evidence" value="ECO:0007669"/>
    <property type="project" value="UniProtKB-UniRule"/>
</dbReference>
<evidence type="ECO:0000256" key="6">
    <source>
        <dbReference type="PROSITE-ProRule" id="PRU00552"/>
    </source>
</evidence>
<dbReference type="InterPro" id="IPR014001">
    <property type="entry name" value="Helicase_ATP-bd"/>
</dbReference>
<dbReference type="InterPro" id="IPR014014">
    <property type="entry name" value="RNA_helicase_DEAD_Q_motif"/>
</dbReference>
<organism evidence="13 14">
    <name type="scientific">Elliptochloris bilobata</name>
    <dbReference type="NCBI Taxonomy" id="381761"/>
    <lineage>
        <taxon>Eukaryota</taxon>
        <taxon>Viridiplantae</taxon>
        <taxon>Chlorophyta</taxon>
        <taxon>core chlorophytes</taxon>
        <taxon>Trebouxiophyceae</taxon>
        <taxon>Trebouxiophyceae incertae sedis</taxon>
        <taxon>Elliptochloris clade</taxon>
        <taxon>Elliptochloris</taxon>
    </lineage>
</organism>
<accession>A0AAW1RE10</accession>
<feature type="short sequence motif" description="Q motif" evidence="6">
    <location>
        <begin position="33"/>
        <end position="61"/>
    </location>
</feature>
<evidence type="ECO:0000256" key="1">
    <source>
        <dbReference type="ARBA" id="ARBA00022741"/>
    </source>
</evidence>
<dbReference type="GO" id="GO:0003724">
    <property type="term" value="F:RNA helicase activity"/>
    <property type="evidence" value="ECO:0007669"/>
    <property type="project" value="UniProtKB-EC"/>
</dbReference>
<evidence type="ECO:0000256" key="9">
    <source>
        <dbReference type="SAM" id="MobiDB-lite"/>
    </source>
</evidence>
<keyword evidence="4 7" id="KW-0067">ATP-binding</keyword>
<keyword evidence="3 7" id="KW-0347">Helicase</keyword>
<keyword evidence="5 8" id="KW-0694">RNA-binding</keyword>
<comment type="domain">
    <text evidence="8">The Q motif is unique to and characteristic of the DEAD box family of RNA helicases and controls ATP binding and hydrolysis.</text>
</comment>
<feature type="domain" description="DEAD-box RNA helicase Q" evidence="12">
    <location>
        <begin position="33"/>
        <end position="61"/>
    </location>
</feature>
<dbReference type="PROSITE" id="PS51192">
    <property type="entry name" value="HELICASE_ATP_BIND_1"/>
    <property type="match status" value="1"/>
</dbReference>
<evidence type="ECO:0000259" key="11">
    <source>
        <dbReference type="PROSITE" id="PS51194"/>
    </source>
</evidence>
<sequence>MPGAGAAPAGRAAGAAAGATEAHANGVSYADTRRFDELPVSRYTLDALREAKFVALTAIQRAALPHALAGRDVLGAAKTGSGKTLAFLVPLLEKLFRLRWGRYDGLGALVISPTRELAVQIFNELRRVGARHDLSAGLLIGGKGVREEQERVNALNILVCTPGRLLQHMDETPGFEAGGLQVLVLDEADRILDMGFAATVNAIVENLPRARQTLLFSATQTRSVADLARLSLRAPEFIAVHAEAAAPTPVKLQQVYVVCELHEKMDVLWAFIKSHLNAKTVVFLSTCKQVKFVYEALRRLRPGAPLRCLHGSMKQLKRMAAFYDFSQARGGAVLLATDIAARGLDFPTVDWVVQADCPEDVAAYIHRAGRTARYVSGGRALLLLLPSEREGMLAALAAARVPIRQIRLNPSKAQPVTPALQALLSKNAELKELAQRALVAYLRSVFLQPDRKVFDVAALPAAQYALSLGLPSAPQLRFLDHDAGEGGSNGGDVHGTGAAPAPAEEDDVRRRKKRRLRIQPGRASGSRVVFDEGGAPLPPLAQLAVVRDDGAPDAGEPANAAERFGAAAAELRARDAADAAAYRARRRQRVADMKARAKARAAEEGGARSYPRFWRLPKERTVLCHHFHVAEPGLVK</sequence>
<dbReference type="InterPro" id="IPR000629">
    <property type="entry name" value="RNA-helicase_DEAD-box_CS"/>
</dbReference>
<evidence type="ECO:0000256" key="5">
    <source>
        <dbReference type="ARBA" id="ARBA00022884"/>
    </source>
</evidence>
<evidence type="ECO:0000256" key="7">
    <source>
        <dbReference type="RuleBase" id="RU000492"/>
    </source>
</evidence>
<feature type="compositionally biased region" description="Gly residues" evidence="9">
    <location>
        <begin position="485"/>
        <end position="494"/>
    </location>
</feature>
<gene>
    <name evidence="13" type="ORF">WJX81_007052</name>
</gene>
<comment type="catalytic activity">
    <reaction evidence="8">
        <text>ATP + H2O = ADP + phosphate + H(+)</text>
        <dbReference type="Rhea" id="RHEA:13065"/>
        <dbReference type="ChEBI" id="CHEBI:15377"/>
        <dbReference type="ChEBI" id="CHEBI:15378"/>
        <dbReference type="ChEBI" id="CHEBI:30616"/>
        <dbReference type="ChEBI" id="CHEBI:43474"/>
        <dbReference type="ChEBI" id="CHEBI:456216"/>
        <dbReference type="EC" id="3.6.4.13"/>
    </reaction>
</comment>
<comment type="similarity">
    <text evidence="7">Belongs to the DEAD box helicase family.</text>
</comment>
<reference evidence="13 14" key="1">
    <citation type="journal article" date="2024" name="Nat. Commun.">
        <title>Phylogenomics reveals the evolutionary origins of lichenization in chlorophyte algae.</title>
        <authorList>
            <person name="Puginier C."/>
            <person name="Libourel C."/>
            <person name="Otte J."/>
            <person name="Skaloud P."/>
            <person name="Haon M."/>
            <person name="Grisel S."/>
            <person name="Petersen M."/>
            <person name="Berrin J.G."/>
            <person name="Delaux P.M."/>
            <person name="Dal Grande F."/>
            <person name="Keller J."/>
        </authorList>
    </citation>
    <scope>NUCLEOTIDE SEQUENCE [LARGE SCALE GENOMIC DNA]</scope>
    <source>
        <strain evidence="13 14">SAG 245.80</strain>
    </source>
</reference>
<dbReference type="SMART" id="SM00490">
    <property type="entry name" value="HELICc"/>
    <property type="match status" value="1"/>
</dbReference>
<dbReference type="CDD" id="cd18787">
    <property type="entry name" value="SF2_C_DEAD"/>
    <property type="match status" value="1"/>
</dbReference>
<dbReference type="AlphaFoldDB" id="A0AAW1RE10"/>
<dbReference type="GO" id="GO:0005524">
    <property type="term" value="F:ATP binding"/>
    <property type="evidence" value="ECO:0007669"/>
    <property type="project" value="UniProtKB-UniRule"/>
</dbReference>
<feature type="domain" description="Helicase C-terminal" evidence="11">
    <location>
        <begin position="251"/>
        <end position="424"/>
    </location>
</feature>
<comment type="caution">
    <text evidence="13">The sequence shown here is derived from an EMBL/GenBank/DDBJ whole genome shotgun (WGS) entry which is preliminary data.</text>
</comment>
<evidence type="ECO:0000256" key="8">
    <source>
        <dbReference type="RuleBase" id="RU365068"/>
    </source>
</evidence>
<evidence type="ECO:0000313" key="14">
    <source>
        <dbReference type="Proteomes" id="UP001445335"/>
    </source>
</evidence>
<keyword evidence="14" id="KW-1185">Reference proteome</keyword>
<dbReference type="SMART" id="SM00487">
    <property type="entry name" value="DEXDc"/>
    <property type="match status" value="1"/>
</dbReference>
<dbReference type="Proteomes" id="UP001445335">
    <property type="component" value="Unassembled WGS sequence"/>
</dbReference>
<evidence type="ECO:0000256" key="2">
    <source>
        <dbReference type="ARBA" id="ARBA00022801"/>
    </source>
</evidence>
<keyword evidence="1 7" id="KW-0547">Nucleotide-binding</keyword>
<dbReference type="Pfam" id="PF13959">
    <property type="entry name" value="CTE_SPB4"/>
    <property type="match status" value="1"/>
</dbReference>